<dbReference type="OrthoDB" id="5100446at2759"/>
<accession>A0A428NP69</accession>
<keyword evidence="1" id="KW-0175">Coiled coil</keyword>
<comment type="caution">
    <text evidence="2">The sequence shown here is derived from an EMBL/GenBank/DDBJ whole genome shotgun (WGS) entry which is preliminary data.</text>
</comment>
<dbReference type="AlphaFoldDB" id="A0A428NP69"/>
<evidence type="ECO:0000313" key="2">
    <source>
        <dbReference type="EMBL" id="RSL42550.1"/>
    </source>
</evidence>
<protein>
    <submittedName>
        <fullName evidence="2">Uncharacterized protein</fullName>
    </submittedName>
</protein>
<gene>
    <name evidence="2" type="ORF">CEP54_015441</name>
</gene>
<reference evidence="2 3" key="1">
    <citation type="submission" date="2017-06" db="EMBL/GenBank/DDBJ databases">
        <title>Comparative genomic analysis of Ambrosia Fusariam Clade fungi.</title>
        <authorList>
            <person name="Stajich J.E."/>
            <person name="Carrillo J."/>
            <person name="Kijimoto T."/>
            <person name="Eskalen A."/>
            <person name="O'Donnell K."/>
            <person name="Kasson M."/>
        </authorList>
    </citation>
    <scope>NUCLEOTIDE SEQUENCE [LARGE SCALE GENOMIC DNA]</scope>
    <source>
        <strain evidence="2 3">NRRL62584</strain>
    </source>
</reference>
<name>A0A428NP69_9HYPO</name>
<organism evidence="2 3">
    <name type="scientific">Fusarium duplospermum</name>
    <dbReference type="NCBI Taxonomy" id="1325734"/>
    <lineage>
        <taxon>Eukaryota</taxon>
        <taxon>Fungi</taxon>
        <taxon>Dikarya</taxon>
        <taxon>Ascomycota</taxon>
        <taxon>Pezizomycotina</taxon>
        <taxon>Sordariomycetes</taxon>
        <taxon>Hypocreomycetidae</taxon>
        <taxon>Hypocreales</taxon>
        <taxon>Nectriaceae</taxon>
        <taxon>Fusarium</taxon>
        <taxon>Fusarium solani species complex</taxon>
    </lineage>
</organism>
<feature type="coiled-coil region" evidence="1">
    <location>
        <begin position="136"/>
        <end position="170"/>
    </location>
</feature>
<evidence type="ECO:0000313" key="3">
    <source>
        <dbReference type="Proteomes" id="UP000288168"/>
    </source>
</evidence>
<dbReference type="Proteomes" id="UP000288168">
    <property type="component" value="Unassembled WGS sequence"/>
</dbReference>
<sequence>MNAVRGGETEQLAAAINLARLSAREKVVNEGRDVTNNYIKSLREELDTHYGLANDDSAPGNFVEPPTEPRGSIIKCRKRYDYARLHDAEMHCENVQIRDTDLPDLIERAKCQEAEAKSKLCSAKAQLIAIDHMWEAKMKKQEESQAENECNKLKRKMHEIQEQLATANCVLRTKRDEASVFIPMAEQEDWAGILRGLHGDPEDGDGKRGIVYPVV</sequence>
<dbReference type="EMBL" id="NKCI01000362">
    <property type="protein sequence ID" value="RSL42550.1"/>
    <property type="molecule type" value="Genomic_DNA"/>
</dbReference>
<keyword evidence="3" id="KW-1185">Reference proteome</keyword>
<proteinExistence type="predicted"/>
<evidence type="ECO:0000256" key="1">
    <source>
        <dbReference type="SAM" id="Coils"/>
    </source>
</evidence>